<organism evidence="1 2">
    <name type="scientific">Mycobacterium rhizamassiliense</name>
    <dbReference type="NCBI Taxonomy" id="1841860"/>
    <lineage>
        <taxon>Bacteria</taxon>
        <taxon>Bacillati</taxon>
        <taxon>Actinomycetota</taxon>
        <taxon>Actinomycetes</taxon>
        <taxon>Mycobacteriales</taxon>
        <taxon>Mycobacteriaceae</taxon>
        <taxon>Mycobacterium</taxon>
    </lineage>
</organism>
<name>A0A2U3NSD3_9MYCO</name>
<dbReference type="EMBL" id="FUFA01000004">
    <property type="protein sequence ID" value="SPM34353.1"/>
    <property type="molecule type" value="Genomic_DNA"/>
</dbReference>
<proteinExistence type="predicted"/>
<evidence type="ECO:0000313" key="2">
    <source>
        <dbReference type="Proteomes" id="UP000240988"/>
    </source>
</evidence>
<keyword evidence="2" id="KW-1185">Reference proteome</keyword>
<protein>
    <submittedName>
        <fullName evidence="1">Uncharacterized protein</fullName>
    </submittedName>
</protein>
<dbReference type="STRING" id="1841860.GCA_900157375_02170"/>
<reference evidence="1 2" key="1">
    <citation type="submission" date="2017-01" db="EMBL/GenBank/DDBJ databases">
        <authorList>
            <consortium name="Urmite Genomes"/>
        </authorList>
    </citation>
    <scope>NUCLEOTIDE SEQUENCE [LARGE SCALE GENOMIC DNA]</scope>
    <source>
        <strain evidence="1 2">AB57</strain>
    </source>
</reference>
<dbReference type="OrthoDB" id="4748821at2"/>
<dbReference type="AlphaFoldDB" id="A0A2U3NSD3"/>
<accession>A0A2U3NSD3</accession>
<sequence>MLGIVVIVALAVLAIPIKARCGAPGLSCASALDAHGYVHYYYEVEPLGVFLAEVATGSNIKVFYTSGEDLEKAS</sequence>
<evidence type="ECO:0000313" key="1">
    <source>
        <dbReference type="EMBL" id="SPM34353.1"/>
    </source>
</evidence>
<gene>
    <name evidence="1" type="ORF">MRAB57_2167</name>
</gene>
<dbReference type="RefSeq" id="WP_077090535.1">
    <property type="nucleotide sequence ID" value="NZ_LT721901.1"/>
</dbReference>
<dbReference type="Proteomes" id="UP000240988">
    <property type="component" value="Unassembled WGS sequence"/>
</dbReference>